<keyword evidence="3 6" id="KW-1133">Transmembrane helix</keyword>
<feature type="transmembrane region" description="Helical" evidence="6">
    <location>
        <begin position="177"/>
        <end position="199"/>
    </location>
</feature>
<keyword evidence="4 6" id="KW-0472">Membrane</keyword>
<dbReference type="GO" id="GO:0008137">
    <property type="term" value="F:NADH dehydrogenase (ubiquinone) activity"/>
    <property type="evidence" value="ECO:0007669"/>
    <property type="project" value="InterPro"/>
</dbReference>
<dbReference type="PANTHER" id="PTHR42829:SF2">
    <property type="entry name" value="NADH-UBIQUINONE OXIDOREDUCTASE CHAIN 5"/>
    <property type="match status" value="1"/>
</dbReference>
<evidence type="ECO:0000256" key="1">
    <source>
        <dbReference type="ARBA" id="ARBA00004127"/>
    </source>
</evidence>
<evidence type="ECO:0000256" key="3">
    <source>
        <dbReference type="ARBA" id="ARBA00022989"/>
    </source>
</evidence>
<feature type="transmembrane region" description="Helical" evidence="6">
    <location>
        <begin position="280"/>
        <end position="298"/>
    </location>
</feature>
<reference evidence="10" key="2">
    <citation type="submission" date="2011-03" db="EMBL/GenBank/DDBJ databases">
        <title>The complete genome of Hippea maritima DSM 10411.</title>
        <authorList>
            <consortium name="US DOE Joint Genome Institute (JGI-PGF)"/>
            <person name="Lucas S."/>
            <person name="Copeland A."/>
            <person name="Lapidus A."/>
            <person name="Bruce D."/>
            <person name="Goodwin L."/>
            <person name="Pitluck S."/>
            <person name="Peters L."/>
            <person name="Kyrpides N."/>
            <person name="Mavromatis K."/>
            <person name="Pagani I."/>
            <person name="Ivanova N."/>
            <person name="Mikhailova N."/>
            <person name="Lu M."/>
            <person name="Detter J.C."/>
            <person name="Tapia R."/>
            <person name="Han C."/>
            <person name="Land M."/>
            <person name="Hauser L."/>
            <person name="Markowitz V."/>
            <person name="Cheng J.-F."/>
            <person name="Hugenholtz P."/>
            <person name="Woyke T."/>
            <person name="Wu D."/>
            <person name="Spring S."/>
            <person name="Schroeder M."/>
            <person name="Brambilla E."/>
            <person name="Klenk H.-P."/>
            <person name="Eisen J.A."/>
        </authorList>
    </citation>
    <scope>NUCLEOTIDE SEQUENCE [LARGE SCALE GENOMIC DNA]</scope>
    <source>
        <strain evidence="10">ATCC 700847 / DSM 10411 / MH2</strain>
    </source>
</reference>
<dbReference type="GO" id="GO:0015990">
    <property type="term" value="P:electron transport coupled proton transport"/>
    <property type="evidence" value="ECO:0007669"/>
    <property type="project" value="TreeGrafter"/>
</dbReference>
<keyword evidence="10" id="KW-1185">Reference proteome</keyword>
<keyword evidence="2 5" id="KW-0812">Transmembrane</keyword>
<feature type="transmembrane region" description="Helical" evidence="6">
    <location>
        <begin position="83"/>
        <end position="100"/>
    </location>
</feature>
<dbReference type="OrthoDB" id="9805769at2"/>
<dbReference type="RefSeq" id="WP_013681262.1">
    <property type="nucleotide sequence ID" value="NC_015318.1"/>
</dbReference>
<feature type="transmembrane region" description="Helical" evidence="6">
    <location>
        <begin position="205"/>
        <end position="226"/>
    </location>
</feature>
<dbReference type="Pfam" id="PF00361">
    <property type="entry name" value="Proton_antipo_M"/>
    <property type="match status" value="1"/>
</dbReference>
<dbReference type="Pfam" id="PF00662">
    <property type="entry name" value="Proton_antipo_N"/>
    <property type="match status" value="1"/>
</dbReference>
<evidence type="ECO:0000256" key="5">
    <source>
        <dbReference type="RuleBase" id="RU000320"/>
    </source>
</evidence>
<dbReference type="NCBIfam" id="TIGR01974">
    <property type="entry name" value="NDH_I_L"/>
    <property type="match status" value="1"/>
</dbReference>
<organism evidence="9 10">
    <name type="scientific">Hippea maritima (strain ATCC 700847 / DSM 10411 / MH2)</name>
    <dbReference type="NCBI Taxonomy" id="760142"/>
    <lineage>
        <taxon>Bacteria</taxon>
        <taxon>Pseudomonadati</taxon>
        <taxon>Campylobacterota</taxon>
        <taxon>Desulfurellia</taxon>
        <taxon>Desulfurellales</taxon>
        <taxon>Hippeaceae</taxon>
        <taxon>Hippea</taxon>
    </lineage>
</organism>
<feature type="transmembrane region" description="Helical" evidence="6">
    <location>
        <begin position="373"/>
        <end position="391"/>
    </location>
</feature>
<feature type="transmembrane region" description="Helical" evidence="6">
    <location>
        <begin position="411"/>
        <end position="431"/>
    </location>
</feature>
<dbReference type="Proteomes" id="UP000008139">
    <property type="component" value="Chromosome"/>
</dbReference>
<feature type="transmembrane region" description="Helical" evidence="6">
    <location>
        <begin position="33"/>
        <end position="53"/>
    </location>
</feature>
<dbReference type="GO" id="GO:0012505">
    <property type="term" value="C:endomembrane system"/>
    <property type="evidence" value="ECO:0007669"/>
    <property type="project" value="UniProtKB-SubCell"/>
</dbReference>
<name>F2LXN2_HIPMA</name>
<comment type="subcellular location">
    <subcellularLocation>
        <location evidence="1">Endomembrane system</location>
        <topology evidence="1">Multi-pass membrane protein</topology>
    </subcellularLocation>
    <subcellularLocation>
        <location evidence="5">Membrane</location>
        <topology evidence="5">Multi-pass membrane protein</topology>
    </subcellularLocation>
</comment>
<evidence type="ECO:0000259" key="8">
    <source>
        <dbReference type="Pfam" id="PF00662"/>
    </source>
</evidence>
<gene>
    <name evidence="9" type="ordered locus">Hipma_0241</name>
</gene>
<feature type="domain" description="NADH:quinone oxidoreductase/Mrp antiporter transmembrane" evidence="7">
    <location>
        <begin position="132"/>
        <end position="422"/>
    </location>
</feature>
<dbReference type="EMBL" id="CP002606">
    <property type="protein sequence ID" value="AEA33218.1"/>
    <property type="molecule type" value="Genomic_DNA"/>
</dbReference>
<evidence type="ECO:0000313" key="10">
    <source>
        <dbReference type="Proteomes" id="UP000008139"/>
    </source>
</evidence>
<keyword evidence="9" id="KW-0560">Oxidoreductase</keyword>
<feature type="transmembrane region" description="Helical" evidence="6">
    <location>
        <begin position="505"/>
        <end position="526"/>
    </location>
</feature>
<dbReference type="GO" id="GO:0042773">
    <property type="term" value="P:ATP synthesis coupled electron transport"/>
    <property type="evidence" value="ECO:0007669"/>
    <property type="project" value="InterPro"/>
</dbReference>
<evidence type="ECO:0000256" key="6">
    <source>
        <dbReference type="SAM" id="Phobius"/>
    </source>
</evidence>
<dbReference type="PRINTS" id="PR01434">
    <property type="entry name" value="NADHDHGNASE5"/>
</dbReference>
<dbReference type="InParanoid" id="F2LXN2"/>
<feature type="transmembrane region" description="Helical" evidence="6">
    <location>
        <begin position="247"/>
        <end position="265"/>
    </location>
</feature>
<accession>F2LXN2</accession>
<feature type="transmembrane region" description="Helical" evidence="6">
    <location>
        <begin position="136"/>
        <end position="156"/>
    </location>
</feature>
<feature type="domain" description="NADH-Ubiquinone oxidoreductase (complex I) chain 5 N-terminal" evidence="8">
    <location>
        <begin position="65"/>
        <end position="115"/>
    </location>
</feature>
<feature type="transmembrane region" description="Helical" evidence="6">
    <location>
        <begin position="112"/>
        <end position="130"/>
    </location>
</feature>
<feature type="transmembrane region" description="Helical" evidence="6">
    <location>
        <begin position="333"/>
        <end position="352"/>
    </location>
</feature>
<protein>
    <submittedName>
        <fullName evidence="9">Proton-translocating NADH-quinone oxidoreductase, chain L</fullName>
        <ecNumber evidence="9">1.6.99.5</ecNumber>
    </submittedName>
</protein>
<dbReference type="eggNOG" id="COG1009">
    <property type="taxonomic scope" value="Bacteria"/>
</dbReference>
<dbReference type="EC" id="1.6.99.5" evidence="9"/>
<dbReference type="KEGG" id="hmr:Hipma_0241"/>
<dbReference type="InterPro" id="IPR001750">
    <property type="entry name" value="ND/Mrp_TM"/>
</dbReference>
<dbReference type="PANTHER" id="PTHR42829">
    <property type="entry name" value="NADH-UBIQUINONE OXIDOREDUCTASE CHAIN 5"/>
    <property type="match status" value="1"/>
</dbReference>
<dbReference type="AlphaFoldDB" id="F2LXN2"/>
<dbReference type="FunCoup" id="F2LXN2">
    <property type="interactions" value="163"/>
</dbReference>
<sequence>MKVILLFIVLTPLIGFLINGIFGKWTKPIAGVIAATALGISFILGLFPIISVIKGHIVEYTYFTWLPFKGITVPFGLRVDYVSAVMLFVVTFVSWMIHIYSNGYMKGDRGYARYFSYLNLFVTAMLILILGNNYLLMFVGWEGVGLASYLLIGFWYEKDTAADAGEKAFVVNRIGDAGFIIGVLFLIHYFGSVTYADVFPRAEEVLGFGSTAATIIGLALFLGAVGKSAQFPLYIWLTDAMEGPTPVSSLIHAATMVTAGVYMVARSNAIFSLTPTAQEVVASVGAFTAFYAATMALTHKDIKRILAYSTLSQLGYMFIGVGVGAYWTGMFHLMTHAFFKGLLFLGAGAVMHSMRGLLSIDLMGNLKKYMPQTAILMVIASLAISGIPPFAGFFSKDAILASALEMGHPYIWIIGEITAFMTAFYMFRFVFSVFYGEEKVEGLYHELHTHEAPAVMTLPMWVLGILSIVGGWVGIKMGGHVPFEWFVTHTAPTTEVAHEAHYSEALLIGISVTMGVAGILTAWAIYIKKIITAEKIANMFKPIYTLLANTYYVDEFVYCCIVKPFWWVSTNFLWKIVDVILIDKGMVDGAGWIAGRVGRGFRLMQTGFVNNYAYWISLGIIVLSGWYIVKII</sequence>
<dbReference type="HOGENOM" id="CLU_007100_6_2_7"/>
<dbReference type="NCBIfam" id="NF005141">
    <property type="entry name" value="PRK06590.1"/>
    <property type="match status" value="1"/>
</dbReference>
<evidence type="ECO:0000313" key="9">
    <source>
        <dbReference type="EMBL" id="AEA33218.1"/>
    </source>
</evidence>
<feature type="transmembrane region" description="Helical" evidence="6">
    <location>
        <begin position="452"/>
        <end position="475"/>
    </location>
</feature>
<evidence type="ECO:0000256" key="2">
    <source>
        <dbReference type="ARBA" id="ARBA00022692"/>
    </source>
</evidence>
<reference evidence="9 10" key="1">
    <citation type="journal article" date="2011" name="Stand. Genomic Sci.">
        <title>Complete genome sequence of the thermophilic sulfur-reducer Hippea maritima type strain (MH(2)).</title>
        <authorList>
            <person name="Huntemann M."/>
            <person name="Lu M."/>
            <person name="Nolan M."/>
            <person name="Lapidus A."/>
            <person name="Lucas S."/>
            <person name="Hammon N."/>
            <person name="Deshpande S."/>
            <person name="Cheng J.F."/>
            <person name="Tapia R."/>
            <person name="Han C."/>
            <person name="Goodwin L."/>
            <person name="Pitluck S."/>
            <person name="Liolios K."/>
            <person name="Pagani I."/>
            <person name="Ivanova N."/>
            <person name="Ovchinikova G."/>
            <person name="Pati A."/>
            <person name="Chen A."/>
            <person name="Palaniappan K."/>
            <person name="Land M."/>
            <person name="Hauser L."/>
            <person name="Jeffries C.D."/>
            <person name="Detter J.C."/>
            <person name="Brambilla E.M."/>
            <person name="Rohde M."/>
            <person name="Spring S."/>
            <person name="Goker M."/>
            <person name="Woyke T."/>
            <person name="Bristow J."/>
            <person name="Eisen J.A."/>
            <person name="Markowitz V."/>
            <person name="Hugenholtz P."/>
            <person name="Kyrpides N.C."/>
            <person name="Klenk H.P."/>
            <person name="Mavromatis K."/>
        </authorList>
    </citation>
    <scope>NUCLEOTIDE SEQUENCE [LARGE SCALE GENOMIC DNA]</scope>
    <source>
        <strain evidence="10">ATCC 700847 / DSM 10411 / MH2</strain>
    </source>
</reference>
<dbReference type="GO" id="GO:0016020">
    <property type="term" value="C:membrane"/>
    <property type="evidence" value="ECO:0007669"/>
    <property type="project" value="UniProtKB-SubCell"/>
</dbReference>
<dbReference type="InterPro" id="IPR018393">
    <property type="entry name" value="NADHpl_OxRdtase_5_subgr"/>
</dbReference>
<dbReference type="GO" id="GO:0003954">
    <property type="term" value="F:NADH dehydrogenase activity"/>
    <property type="evidence" value="ECO:0007669"/>
    <property type="project" value="TreeGrafter"/>
</dbReference>
<dbReference type="Gene3D" id="1.20.5.2700">
    <property type="match status" value="1"/>
</dbReference>
<dbReference type="InterPro" id="IPR001516">
    <property type="entry name" value="Proton_antipo_N"/>
</dbReference>
<feature type="transmembrane region" description="Helical" evidence="6">
    <location>
        <begin position="305"/>
        <end position="327"/>
    </location>
</feature>
<proteinExistence type="predicted"/>
<feature type="transmembrane region" description="Helical" evidence="6">
    <location>
        <begin position="612"/>
        <end position="629"/>
    </location>
</feature>
<evidence type="ECO:0000256" key="4">
    <source>
        <dbReference type="ARBA" id="ARBA00023136"/>
    </source>
</evidence>
<dbReference type="InterPro" id="IPR003945">
    <property type="entry name" value="NU5C-like"/>
</dbReference>
<dbReference type="STRING" id="760142.Hipma_0241"/>
<evidence type="ECO:0000259" key="7">
    <source>
        <dbReference type="Pfam" id="PF00361"/>
    </source>
</evidence>